<feature type="transmembrane region" description="Helical" evidence="1">
    <location>
        <begin position="60"/>
        <end position="79"/>
    </location>
</feature>
<dbReference type="PATRIC" id="fig|266128.3.peg.1811"/>
<keyword evidence="1" id="KW-0472">Membrane</keyword>
<organism evidence="2 3">
    <name type="scientific">Stenotrophomonas koreensis</name>
    <dbReference type="NCBI Taxonomy" id="266128"/>
    <lineage>
        <taxon>Bacteria</taxon>
        <taxon>Pseudomonadati</taxon>
        <taxon>Pseudomonadota</taxon>
        <taxon>Gammaproteobacteria</taxon>
        <taxon>Lysobacterales</taxon>
        <taxon>Lysobacteraceae</taxon>
        <taxon>Stenotrophomonas</taxon>
    </lineage>
</organism>
<evidence type="ECO:0000256" key="1">
    <source>
        <dbReference type="SAM" id="Phobius"/>
    </source>
</evidence>
<dbReference type="RefSeq" id="WP_057667622.1">
    <property type="nucleotide sequence ID" value="NZ_LDJH01000031.1"/>
</dbReference>
<feature type="transmembrane region" description="Helical" evidence="1">
    <location>
        <begin position="128"/>
        <end position="153"/>
    </location>
</feature>
<evidence type="ECO:0000313" key="2">
    <source>
        <dbReference type="EMBL" id="KRG54527.1"/>
    </source>
</evidence>
<sequence length="346" mass="37677">MDSISQIVLGGAVAAAIAPRGQRRAALLAGAALGTLPDLDSLVLLALTDDPVTLMTAHRGLSHSLFVLPVLGSLLWWLFKRFGHGRVAQAPGRWWWAIVLALVTHPLLDAMTVYGTQLWWPLPVTPAVWGGVFIIDPLYTLPLLIGCGLAWWARERPLAGRALQAGLLLSTAYLGWAAVAQQAVERQARADLAAAGGQPQAVLAAAQPFTTLLWRVVAVGEHGYWIGERSLVADAGPIHFDFHPSDHQALQANAQLPAVQRLAWFNGGFMRARVQGNRLVLSDLRMGMEPDYSFNFAVAELVDGQWQAIAPEQIRAEFARPERRAEAGARLAAMWRRIWQAPVAAQ</sequence>
<feature type="transmembrane region" description="Helical" evidence="1">
    <location>
        <begin position="91"/>
        <end position="108"/>
    </location>
</feature>
<protein>
    <submittedName>
        <fullName evidence="2">Membrane protein</fullName>
    </submittedName>
</protein>
<dbReference type="AlphaFoldDB" id="A0A0R0BAK5"/>
<reference evidence="2 3" key="1">
    <citation type="submission" date="2015-05" db="EMBL/GenBank/DDBJ databases">
        <title>Genome sequencing and analysis of members of genus Stenotrophomonas.</title>
        <authorList>
            <person name="Patil P.P."/>
            <person name="Midha S."/>
            <person name="Patil P.B."/>
        </authorList>
    </citation>
    <scope>NUCLEOTIDE SEQUENCE [LARGE SCALE GENOMIC DNA]</scope>
    <source>
        <strain evidence="2 3">DSM 17805</strain>
    </source>
</reference>
<dbReference type="PANTHER" id="PTHR40031">
    <property type="entry name" value="HYPOTHETICAL MEMBRANE SPANNING PROTEIN"/>
    <property type="match status" value="1"/>
</dbReference>
<gene>
    <name evidence="2" type="ORF">ABB25_13420</name>
</gene>
<proteinExistence type="predicted"/>
<name>A0A0R0BAK5_9GAMM</name>
<dbReference type="InterPro" id="IPR007404">
    <property type="entry name" value="YdjM-like"/>
</dbReference>
<comment type="caution">
    <text evidence="2">The sequence shown here is derived from an EMBL/GenBank/DDBJ whole genome shotgun (WGS) entry which is preliminary data.</text>
</comment>
<feature type="transmembrane region" description="Helical" evidence="1">
    <location>
        <begin position="165"/>
        <end position="184"/>
    </location>
</feature>
<accession>A0A0R0BAK5</accession>
<keyword evidence="1" id="KW-0812">Transmembrane</keyword>
<dbReference type="OrthoDB" id="9781927at2"/>
<dbReference type="InterPro" id="IPR053170">
    <property type="entry name" value="Transcription_regulator"/>
</dbReference>
<dbReference type="Proteomes" id="UP000051254">
    <property type="component" value="Unassembled WGS sequence"/>
</dbReference>
<dbReference type="Pfam" id="PF04307">
    <property type="entry name" value="YdjM"/>
    <property type="match status" value="1"/>
</dbReference>
<feature type="transmembrane region" description="Helical" evidence="1">
    <location>
        <begin position="25"/>
        <end position="48"/>
    </location>
</feature>
<evidence type="ECO:0000313" key="3">
    <source>
        <dbReference type="Proteomes" id="UP000051254"/>
    </source>
</evidence>
<dbReference type="EMBL" id="LDJH01000031">
    <property type="protein sequence ID" value="KRG54527.1"/>
    <property type="molecule type" value="Genomic_DNA"/>
</dbReference>
<keyword evidence="1" id="KW-1133">Transmembrane helix</keyword>
<keyword evidence="3" id="KW-1185">Reference proteome</keyword>
<dbReference type="PANTHER" id="PTHR40031:SF1">
    <property type="entry name" value="MEMBRANE-BOUND METAL-DEPENDENT HYDROLASE"/>
    <property type="match status" value="1"/>
</dbReference>